<dbReference type="AlphaFoldDB" id="A0A382G1R4"/>
<accession>A0A382G1R4</accession>
<name>A0A382G1R4_9ZZZZ</name>
<organism evidence="1">
    <name type="scientific">marine metagenome</name>
    <dbReference type="NCBI Taxonomy" id="408172"/>
    <lineage>
        <taxon>unclassified sequences</taxon>
        <taxon>metagenomes</taxon>
        <taxon>ecological metagenomes</taxon>
    </lineage>
</organism>
<reference evidence="1" key="1">
    <citation type="submission" date="2018-05" db="EMBL/GenBank/DDBJ databases">
        <authorList>
            <person name="Lanie J.A."/>
            <person name="Ng W.-L."/>
            <person name="Kazmierczak K.M."/>
            <person name="Andrzejewski T.M."/>
            <person name="Davidsen T.M."/>
            <person name="Wayne K.J."/>
            <person name="Tettelin H."/>
            <person name="Glass J.I."/>
            <person name="Rusch D."/>
            <person name="Podicherti R."/>
            <person name="Tsui H.-C.T."/>
            <person name="Winkler M.E."/>
        </authorList>
    </citation>
    <scope>NUCLEOTIDE SEQUENCE</scope>
</reference>
<sequence length="67" mass="8009">MFEKLNNDLRLKIQNAVRIIDSRIEEYEELGTNLTAEQYDSQYFQIARIIQDYKLIKSKLIPEEKST</sequence>
<dbReference type="EMBL" id="UINC01053121">
    <property type="protein sequence ID" value="SVB69256.1"/>
    <property type="molecule type" value="Genomic_DNA"/>
</dbReference>
<evidence type="ECO:0000313" key="1">
    <source>
        <dbReference type="EMBL" id="SVB69256.1"/>
    </source>
</evidence>
<protein>
    <submittedName>
        <fullName evidence="1">Uncharacterized protein</fullName>
    </submittedName>
</protein>
<gene>
    <name evidence="1" type="ORF">METZ01_LOCUS222110</name>
</gene>
<proteinExistence type="predicted"/>